<name>A0A1I7W8E8_HETBA</name>
<organism evidence="2 3">
    <name type="scientific">Heterorhabditis bacteriophora</name>
    <name type="common">Entomopathogenic nematode worm</name>
    <dbReference type="NCBI Taxonomy" id="37862"/>
    <lineage>
        <taxon>Eukaryota</taxon>
        <taxon>Metazoa</taxon>
        <taxon>Ecdysozoa</taxon>
        <taxon>Nematoda</taxon>
        <taxon>Chromadorea</taxon>
        <taxon>Rhabditida</taxon>
        <taxon>Rhabditina</taxon>
        <taxon>Rhabditomorpha</taxon>
        <taxon>Strongyloidea</taxon>
        <taxon>Heterorhabditidae</taxon>
        <taxon>Heterorhabditis</taxon>
    </lineage>
</organism>
<dbReference type="Proteomes" id="UP000095283">
    <property type="component" value="Unplaced"/>
</dbReference>
<feature type="transmembrane region" description="Helical" evidence="1">
    <location>
        <begin position="51"/>
        <end position="74"/>
    </location>
</feature>
<evidence type="ECO:0000313" key="2">
    <source>
        <dbReference type="Proteomes" id="UP000095283"/>
    </source>
</evidence>
<keyword evidence="1" id="KW-0472">Membrane</keyword>
<evidence type="ECO:0000256" key="1">
    <source>
        <dbReference type="SAM" id="Phobius"/>
    </source>
</evidence>
<feature type="transmembrane region" description="Helical" evidence="1">
    <location>
        <begin position="19"/>
        <end position="39"/>
    </location>
</feature>
<dbReference type="WBParaSite" id="Hba_00923">
    <property type="protein sequence ID" value="Hba_00923"/>
    <property type="gene ID" value="Hba_00923"/>
</dbReference>
<reference evidence="3" key="1">
    <citation type="submission" date="2016-11" db="UniProtKB">
        <authorList>
            <consortium name="WormBaseParasite"/>
        </authorList>
    </citation>
    <scope>IDENTIFICATION</scope>
</reference>
<proteinExistence type="predicted"/>
<sequence>MNIEETIGKFNLFDSHNNVLLMIYNINSPICILLNILKIRIIYMSCTADTFYFLLLFNPILFCLIEPNICYSLYVIQSLCSYCKRGRSLPTSLSPVSSNKGI</sequence>
<keyword evidence="2" id="KW-1185">Reference proteome</keyword>
<keyword evidence="1" id="KW-1133">Transmembrane helix</keyword>
<keyword evidence="1" id="KW-0812">Transmembrane</keyword>
<dbReference type="AlphaFoldDB" id="A0A1I7W8E8"/>
<evidence type="ECO:0000313" key="3">
    <source>
        <dbReference type="WBParaSite" id="Hba_00923"/>
    </source>
</evidence>
<protein>
    <submittedName>
        <fullName evidence="3">Uncharacterized protein</fullName>
    </submittedName>
</protein>
<accession>A0A1I7W8E8</accession>